<dbReference type="Pfam" id="PF00582">
    <property type="entry name" value="Usp"/>
    <property type="match status" value="1"/>
</dbReference>
<gene>
    <name evidence="3" type="ORF">E4O92_05375</name>
</gene>
<dbReference type="OrthoDB" id="5295044at2"/>
<dbReference type="PRINTS" id="PR01438">
    <property type="entry name" value="UNVRSLSTRESS"/>
</dbReference>
<organism evidence="3 4">
    <name type="scientific">Massilia horti</name>
    <dbReference type="NCBI Taxonomy" id="2562153"/>
    <lineage>
        <taxon>Bacteria</taxon>
        <taxon>Pseudomonadati</taxon>
        <taxon>Pseudomonadota</taxon>
        <taxon>Betaproteobacteria</taxon>
        <taxon>Burkholderiales</taxon>
        <taxon>Oxalobacteraceae</taxon>
        <taxon>Telluria group</taxon>
        <taxon>Massilia</taxon>
    </lineage>
</organism>
<comment type="caution">
    <text evidence="3">The sequence shown here is derived from an EMBL/GenBank/DDBJ whole genome shotgun (WGS) entry which is preliminary data.</text>
</comment>
<dbReference type="Proteomes" id="UP000297258">
    <property type="component" value="Unassembled WGS sequence"/>
</dbReference>
<dbReference type="EMBL" id="SPUM01000034">
    <property type="protein sequence ID" value="TFW33865.1"/>
    <property type="molecule type" value="Genomic_DNA"/>
</dbReference>
<dbReference type="InterPro" id="IPR006015">
    <property type="entry name" value="Universal_stress_UspA"/>
</dbReference>
<sequence>MFTQILLPTDGSDLSERAVLAGVSFARELGAQVIGLTVKPEFHTFTYKLEMLEDTEEAFKAAVDKRAQQYLAVVTDAARTAGVPCDTVQVTSDNPYEAILQVAKERKCDLIVMASHGRAGIKGVLLGSETQKVLVHGDIPVLVYR</sequence>
<dbReference type="SUPFAM" id="SSF52402">
    <property type="entry name" value="Adenine nucleotide alpha hydrolases-like"/>
    <property type="match status" value="1"/>
</dbReference>
<dbReference type="InterPro" id="IPR014729">
    <property type="entry name" value="Rossmann-like_a/b/a_fold"/>
</dbReference>
<dbReference type="RefSeq" id="WP_135188728.1">
    <property type="nucleotide sequence ID" value="NZ_SPUM01000034.1"/>
</dbReference>
<dbReference type="Gene3D" id="3.40.50.620">
    <property type="entry name" value="HUPs"/>
    <property type="match status" value="1"/>
</dbReference>
<evidence type="ECO:0000313" key="4">
    <source>
        <dbReference type="Proteomes" id="UP000297258"/>
    </source>
</evidence>
<evidence type="ECO:0000256" key="1">
    <source>
        <dbReference type="ARBA" id="ARBA00008791"/>
    </source>
</evidence>
<reference evidence="3 4" key="1">
    <citation type="submission" date="2019-03" db="EMBL/GenBank/DDBJ databases">
        <title>Draft genome of Massilia hortus sp. nov., a novel bacterial species of the Oxalobacteraceae family.</title>
        <authorList>
            <person name="Peta V."/>
            <person name="Raths R."/>
            <person name="Bucking H."/>
        </authorList>
    </citation>
    <scope>NUCLEOTIDE SEQUENCE [LARGE SCALE GENOMIC DNA]</scope>
    <source>
        <strain evidence="3 4">ONC3</strain>
    </source>
</reference>
<name>A0A4Y9T822_9BURK</name>
<feature type="domain" description="UspA" evidence="2">
    <location>
        <begin position="1"/>
        <end position="145"/>
    </location>
</feature>
<dbReference type="AlphaFoldDB" id="A0A4Y9T822"/>
<proteinExistence type="inferred from homology"/>
<dbReference type="PANTHER" id="PTHR46268:SF15">
    <property type="entry name" value="UNIVERSAL STRESS PROTEIN HP_0031"/>
    <property type="match status" value="1"/>
</dbReference>
<protein>
    <submittedName>
        <fullName evidence="3">Universal stress protein</fullName>
    </submittedName>
</protein>
<evidence type="ECO:0000259" key="2">
    <source>
        <dbReference type="Pfam" id="PF00582"/>
    </source>
</evidence>
<evidence type="ECO:0000313" key="3">
    <source>
        <dbReference type="EMBL" id="TFW33865.1"/>
    </source>
</evidence>
<accession>A0A4Y9T822</accession>
<keyword evidence="4" id="KW-1185">Reference proteome</keyword>
<dbReference type="PANTHER" id="PTHR46268">
    <property type="entry name" value="STRESS RESPONSE PROTEIN NHAX"/>
    <property type="match status" value="1"/>
</dbReference>
<dbReference type="InterPro" id="IPR006016">
    <property type="entry name" value="UspA"/>
</dbReference>
<dbReference type="CDD" id="cd00293">
    <property type="entry name" value="USP-like"/>
    <property type="match status" value="1"/>
</dbReference>
<comment type="similarity">
    <text evidence="1">Belongs to the universal stress protein A family.</text>
</comment>